<reference evidence="2" key="1">
    <citation type="submission" date="2017-03" db="EMBL/GenBank/DDBJ databases">
        <title>Phytopthora megakarya and P. palmivora, two closely related causual agents of cacao black pod achieved similar genome size and gene model numbers by different mechanisms.</title>
        <authorList>
            <person name="Ali S."/>
            <person name="Shao J."/>
            <person name="Larry D.J."/>
            <person name="Kronmiller B."/>
            <person name="Shen D."/>
            <person name="Strem M.D."/>
            <person name="Melnick R.L."/>
            <person name="Guiltinan M.J."/>
            <person name="Tyler B.M."/>
            <person name="Meinhardt L.W."/>
            <person name="Bailey B.A."/>
        </authorList>
    </citation>
    <scope>NUCLEOTIDE SEQUENCE [LARGE SCALE GENOMIC DNA]</scope>
    <source>
        <strain evidence="2">zdho120</strain>
    </source>
</reference>
<protein>
    <recommendedName>
        <fullName evidence="3">Reverse transcriptase zinc-binding domain-containing protein</fullName>
    </recommendedName>
</protein>
<dbReference type="EMBL" id="NBNE01014633">
    <property type="protein sequence ID" value="OWY94277.1"/>
    <property type="molecule type" value="Genomic_DNA"/>
</dbReference>
<accession>A0A225UM19</accession>
<name>A0A225UM19_9STRA</name>
<dbReference type="AlphaFoldDB" id="A0A225UM19"/>
<sequence>MHKILPYPLPIFEDLQFRLAFRLLPVRSRFWFLEHANPGICKCVRDGCNAIESEQHLFFDCTLASGLWRHVLGIAMKLYKNKPTWLDIALVRTLRVRDEWTDPEAIVADVWHVLRLVTLHFVWSDRNRCLFDGRQPTPTLAALQVVLTTFAAHIRYFQRRLYSPDEQNLLQDVLKRLDAQSCLGDFVDRHPGITSIRTSA</sequence>
<evidence type="ECO:0008006" key="3">
    <source>
        <dbReference type="Google" id="ProtNLM"/>
    </source>
</evidence>
<evidence type="ECO:0000313" key="1">
    <source>
        <dbReference type="EMBL" id="OWY94277.1"/>
    </source>
</evidence>
<proteinExistence type="predicted"/>
<comment type="caution">
    <text evidence="1">The sequence shown here is derived from an EMBL/GenBank/DDBJ whole genome shotgun (WGS) entry which is preliminary data.</text>
</comment>
<dbReference type="OrthoDB" id="165842at2759"/>
<evidence type="ECO:0000313" key="2">
    <source>
        <dbReference type="Proteomes" id="UP000198211"/>
    </source>
</evidence>
<gene>
    <name evidence="1" type="ORF">PHMEG_00036037</name>
</gene>
<dbReference type="STRING" id="4795.A0A225UM19"/>
<dbReference type="Proteomes" id="UP000198211">
    <property type="component" value="Unassembled WGS sequence"/>
</dbReference>
<keyword evidence="2" id="KW-1185">Reference proteome</keyword>
<organism evidence="1 2">
    <name type="scientific">Phytophthora megakarya</name>
    <dbReference type="NCBI Taxonomy" id="4795"/>
    <lineage>
        <taxon>Eukaryota</taxon>
        <taxon>Sar</taxon>
        <taxon>Stramenopiles</taxon>
        <taxon>Oomycota</taxon>
        <taxon>Peronosporomycetes</taxon>
        <taxon>Peronosporales</taxon>
        <taxon>Peronosporaceae</taxon>
        <taxon>Phytophthora</taxon>
    </lineage>
</organism>